<keyword evidence="4" id="KW-0560">Oxidoreductase</keyword>
<dbReference type="Pfam" id="PF00067">
    <property type="entry name" value="p450"/>
    <property type="match status" value="1"/>
</dbReference>
<dbReference type="Proteomes" id="UP000566819">
    <property type="component" value="Unassembled WGS sequence"/>
</dbReference>
<keyword evidence="6" id="KW-0503">Monooxygenase</keyword>
<dbReference type="EMBL" id="JAAMPI010000157">
    <property type="protein sequence ID" value="KAF4634825.1"/>
    <property type="molecule type" value="Genomic_DNA"/>
</dbReference>
<dbReference type="InterPro" id="IPR002974">
    <property type="entry name" value="Cyt_P450_E_CYP52_ascomycetes"/>
</dbReference>
<keyword evidence="9" id="KW-1185">Reference proteome</keyword>
<gene>
    <name evidence="8" type="ORF">G7Y89_g3274</name>
</gene>
<dbReference type="SUPFAM" id="SSF48264">
    <property type="entry name" value="Cytochrome P450"/>
    <property type="match status" value="1"/>
</dbReference>
<name>A0A8H4RTM8_9HELO</name>
<keyword evidence="7" id="KW-0812">Transmembrane</keyword>
<evidence type="ECO:0000313" key="9">
    <source>
        <dbReference type="Proteomes" id="UP000566819"/>
    </source>
</evidence>
<sequence length="508" mass="58002">MNYSYTLALVATGICSYICYFVWQTQKFRALSHAHGCKLPPQYPHIDPIFGLDLFIRNAKAISQNRFLPDLQERYKKLGWTFGSLSFGSGAIASVEPENLRTIWVTKFEDWGVQPLRLPALAPFFPPSKYRKLEAVRRLFSAVSGTAAKRWLYRGSTNILYKAPTLFLFGESLGSLSGNKPPHSEGFLEAFQEGFSGTGMRIALGPLNFLLSKKKWLRACATSHRFADHYVQKALKYREQFLAGKTDWGNSKASILLYNMAEQTGDPIYLRNQILQALMAAQETTANLLGNIFFLISRHPAVFQKLRAQVLSTAGDLDYNKLMGMKYLQNVINEALRLYPVLPQLNRHALRDTILPVGGGPDGRSPIFVPFGTKFDTSFYVLHHLPNIWGPDVEEFRPERWDTMKPNAWEYVPFAGGPRVCAGQQKATIEASYVVARMLQEFEKVESRDDRPWWLPRVRLRMEPYIEDLPGLHVIFSTNHNLQGGIRESIRRILQNFREGKRIDHTYS</sequence>
<dbReference type="GO" id="GO:0016712">
    <property type="term" value="F:oxidoreductase activity, acting on paired donors, with incorporation or reduction of molecular oxygen, reduced flavin or flavoprotein as one donor, and incorporation of one atom of oxygen"/>
    <property type="evidence" value="ECO:0007669"/>
    <property type="project" value="InterPro"/>
</dbReference>
<evidence type="ECO:0000256" key="4">
    <source>
        <dbReference type="ARBA" id="ARBA00023002"/>
    </source>
</evidence>
<comment type="cofactor">
    <cofactor evidence="1">
        <name>heme</name>
        <dbReference type="ChEBI" id="CHEBI:30413"/>
    </cofactor>
</comment>
<dbReference type="PANTHER" id="PTHR24287:SF17">
    <property type="entry name" value="P450, PUTATIVE (EUROFUNG)-RELATED"/>
    <property type="match status" value="1"/>
</dbReference>
<feature type="transmembrane region" description="Helical" evidence="7">
    <location>
        <begin position="6"/>
        <end position="23"/>
    </location>
</feature>
<keyword evidence="3" id="KW-0479">Metal-binding</keyword>
<dbReference type="Gene3D" id="1.10.630.10">
    <property type="entry name" value="Cytochrome P450"/>
    <property type="match status" value="1"/>
</dbReference>
<evidence type="ECO:0000256" key="3">
    <source>
        <dbReference type="ARBA" id="ARBA00022723"/>
    </source>
</evidence>
<dbReference type="InterPro" id="IPR001128">
    <property type="entry name" value="Cyt_P450"/>
</dbReference>
<reference evidence="8 9" key="1">
    <citation type="submission" date="2020-03" db="EMBL/GenBank/DDBJ databases">
        <title>Draft Genome Sequence of Cudoniella acicularis.</title>
        <authorList>
            <person name="Buettner E."/>
            <person name="Kellner H."/>
        </authorList>
    </citation>
    <scope>NUCLEOTIDE SEQUENCE [LARGE SCALE GENOMIC DNA]</scope>
    <source>
        <strain evidence="8 9">DSM 108380</strain>
    </source>
</reference>
<proteinExistence type="inferred from homology"/>
<dbReference type="GO" id="GO:0005506">
    <property type="term" value="F:iron ion binding"/>
    <property type="evidence" value="ECO:0007669"/>
    <property type="project" value="InterPro"/>
</dbReference>
<accession>A0A8H4RTM8</accession>
<dbReference type="PANTHER" id="PTHR24287">
    <property type="entry name" value="P450, PUTATIVE (EUROFUNG)-RELATED"/>
    <property type="match status" value="1"/>
</dbReference>
<keyword evidence="5" id="KW-0408">Iron</keyword>
<dbReference type="AlphaFoldDB" id="A0A8H4RTM8"/>
<dbReference type="GO" id="GO:0020037">
    <property type="term" value="F:heme binding"/>
    <property type="evidence" value="ECO:0007669"/>
    <property type="project" value="InterPro"/>
</dbReference>
<comment type="similarity">
    <text evidence="2">Belongs to the cytochrome P450 family.</text>
</comment>
<dbReference type="PRINTS" id="PR00385">
    <property type="entry name" value="P450"/>
</dbReference>
<evidence type="ECO:0000256" key="1">
    <source>
        <dbReference type="ARBA" id="ARBA00001971"/>
    </source>
</evidence>
<evidence type="ECO:0008006" key="10">
    <source>
        <dbReference type="Google" id="ProtNLM"/>
    </source>
</evidence>
<keyword evidence="7" id="KW-0472">Membrane</keyword>
<evidence type="ECO:0000256" key="2">
    <source>
        <dbReference type="ARBA" id="ARBA00010617"/>
    </source>
</evidence>
<evidence type="ECO:0000256" key="5">
    <source>
        <dbReference type="ARBA" id="ARBA00023004"/>
    </source>
</evidence>
<dbReference type="PRINTS" id="PR01239">
    <property type="entry name" value="EP450IICYP52"/>
</dbReference>
<evidence type="ECO:0000313" key="8">
    <source>
        <dbReference type="EMBL" id="KAF4634825.1"/>
    </source>
</evidence>
<protein>
    <recommendedName>
        <fullName evidence="10">Cytochrome P450</fullName>
    </recommendedName>
</protein>
<evidence type="ECO:0000256" key="6">
    <source>
        <dbReference type="ARBA" id="ARBA00023033"/>
    </source>
</evidence>
<dbReference type="OrthoDB" id="1470350at2759"/>
<organism evidence="8 9">
    <name type="scientific">Cudoniella acicularis</name>
    <dbReference type="NCBI Taxonomy" id="354080"/>
    <lineage>
        <taxon>Eukaryota</taxon>
        <taxon>Fungi</taxon>
        <taxon>Dikarya</taxon>
        <taxon>Ascomycota</taxon>
        <taxon>Pezizomycotina</taxon>
        <taxon>Leotiomycetes</taxon>
        <taxon>Helotiales</taxon>
        <taxon>Tricladiaceae</taxon>
        <taxon>Cudoniella</taxon>
    </lineage>
</organism>
<comment type="caution">
    <text evidence="8">The sequence shown here is derived from an EMBL/GenBank/DDBJ whole genome shotgun (WGS) entry which is preliminary data.</text>
</comment>
<evidence type="ECO:0000256" key="7">
    <source>
        <dbReference type="SAM" id="Phobius"/>
    </source>
</evidence>
<keyword evidence="7" id="KW-1133">Transmembrane helix</keyword>
<dbReference type="InterPro" id="IPR047146">
    <property type="entry name" value="Cyt_P450_E_CYP52_fungi"/>
</dbReference>
<dbReference type="InterPro" id="IPR036396">
    <property type="entry name" value="Cyt_P450_sf"/>
</dbReference>